<dbReference type="SUPFAM" id="SSF52402">
    <property type="entry name" value="Adenine nucleotide alpha hydrolases-like"/>
    <property type="match status" value="2"/>
</dbReference>
<evidence type="ECO:0000313" key="4">
    <source>
        <dbReference type="Proteomes" id="UP001185092"/>
    </source>
</evidence>
<dbReference type="CDD" id="cd00293">
    <property type="entry name" value="USP-like"/>
    <property type="match status" value="2"/>
</dbReference>
<dbReference type="Pfam" id="PF00582">
    <property type="entry name" value="Usp"/>
    <property type="match status" value="1"/>
</dbReference>
<sequence length="311" mass="35606">MYDIKKVMVALDLSYHDQFLIKYLLKNLEHNDNLEEVYLIHVVKDYNDPVLKERFSGDQPIDEQIKTYIKSEISSCGGEDFMPRINIEIHEGQVANTIIKWVDLKKVDLVVLGKKYDVQHTEEVPKHVVRLAKCSVLVLPDKELPNEVEKFVVGVDFSDLSVQVVQQAHLIANTVMSFFGKKPSVQLINVFEVPIGYHSTGKSFEEFSDIIKKNHQKEFDQFVKKHHLEGYNLRCDFLLDEEGDTAKRIARYVADTHAIGFLIGSKGRTNLASMLLGSVAEDLLKYKHEVPFGVIKDKSSNFDFFDAIMNV</sequence>
<dbReference type="RefSeq" id="WP_309936827.1">
    <property type="nucleotide sequence ID" value="NZ_AP025305.1"/>
</dbReference>
<dbReference type="PANTHER" id="PTHR46268:SF6">
    <property type="entry name" value="UNIVERSAL STRESS PROTEIN UP12"/>
    <property type="match status" value="1"/>
</dbReference>
<name>A0AAE3XJZ1_9BACT</name>
<dbReference type="InterPro" id="IPR006016">
    <property type="entry name" value="UspA"/>
</dbReference>
<comment type="caution">
    <text evidence="3">The sequence shown here is derived from an EMBL/GenBank/DDBJ whole genome shotgun (WGS) entry which is preliminary data.</text>
</comment>
<dbReference type="EMBL" id="JAVDQD010000001">
    <property type="protein sequence ID" value="MDR6237368.1"/>
    <property type="molecule type" value="Genomic_DNA"/>
</dbReference>
<reference evidence="3" key="1">
    <citation type="submission" date="2023-07" db="EMBL/GenBank/DDBJ databases">
        <title>Genomic Encyclopedia of Type Strains, Phase IV (KMG-IV): sequencing the most valuable type-strain genomes for metagenomic binning, comparative biology and taxonomic classification.</title>
        <authorList>
            <person name="Goeker M."/>
        </authorList>
    </citation>
    <scope>NUCLEOTIDE SEQUENCE</scope>
    <source>
        <strain evidence="3">DSM 26174</strain>
    </source>
</reference>
<keyword evidence="4" id="KW-1185">Reference proteome</keyword>
<proteinExistence type="inferred from homology"/>
<accession>A0AAE3XJZ1</accession>
<protein>
    <submittedName>
        <fullName evidence="3">Nucleotide-binding universal stress UspA family protein</fullName>
    </submittedName>
</protein>
<dbReference type="AlphaFoldDB" id="A0AAE3XJZ1"/>
<organism evidence="3 4">
    <name type="scientific">Aureibacter tunicatorum</name>
    <dbReference type="NCBI Taxonomy" id="866807"/>
    <lineage>
        <taxon>Bacteria</taxon>
        <taxon>Pseudomonadati</taxon>
        <taxon>Bacteroidota</taxon>
        <taxon>Cytophagia</taxon>
        <taxon>Cytophagales</taxon>
        <taxon>Persicobacteraceae</taxon>
        <taxon>Aureibacter</taxon>
    </lineage>
</organism>
<dbReference type="Proteomes" id="UP001185092">
    <property type="component" value="Unassembled WGS sequence"/>
</dbReference>
<evidence type="ECO:0000313" key="3">
    <source>
        <dbReference type="EMBL" id="MDR6237368.1"/>
    </source>
</evidence>
<dbReference type="InterPro" id="IPR014729">
    <property type="entry name" value="Rossmann-like_a/b/a_fold"/>
</dbReference>
<gene>
    <name evidence="3" type="ORF">HNQ88_000344</name>
</gene>
<dbReference type="PANTHER" id="PTHR46268">
    <property type="entry name" value="STRESS RESPONSE PROTEIN NHAX"/>
    <property type="match status" value="1"/>
</dbReference>
<evidence type="ECO:0000256" key="1">
    <source>
        <dbReference type="ARBA" id="ARBA00008791"/>
    </source>
</evidence>
<feature type="domain" description="UspA" evidence="2">
    <location>
        <begin position="4"/>
        <end position="140"/>
    </location>
</feature>
<evidence type="ECO:0000259" key="2">
    <source>
        <dbReference type="Pfam" id="PF00582"/>
    </source>
</evidence>
<comment type="similarity">
    <text evidence="1">Belongs to the universal stress protein A family.</text>
</comment>
<dbReference type="Gene3D" id="3.40.50.620">
    <property type="entry name" value="HUPs"/>
    <property type="match status" value="2"/>
</dbReference>